<dbReference type="SUPFAM" id="SSF53067">
    <property type="entry name" value="Actin-like ATPase domain"/>
    <property type="match status" value="1"/>
</dbReference>
<keyword evidence="1" id="KW-0547">Nucleotide-binding</keyword>
<dbReference type="GO" id="GO:0005524">
    <property type="term" value="F:ATP binding"/>
    <property type="evidence" value="ECO:0007669"/>
    <property type="project" value="UniProtKB-KW"/>
</dbReference>
<evidence type="ECO:0008006" key="5">
    <source>
        <dbReference type="Google" id="ProtNLM"/>
    </source>
</evidence>
<sequence length="31" mass="3379">MILEHHVMKSNNMDADEIDAVVLVGGSSRIP</sequence>
<dbReference type="GO" id="GO:0140662">
    <property type="term" value="F:ATP-dependent protein folding chaperone"/>
    <property type="evidence" value="ECO:0007669"/>
    <property type="project" value="InterPro"/>
</dbReference>
<dbReference type="EMBL" id="ANJA01001643">
    <property type="protein sequence ID" value="ETO75612.1"/>
    <property type="molecule type" value="Genomic_DNA"/>
</dbReference>
<evidence type="ECO:0000256" key="2">
    <source>
        <dbReference type="ARBA" id="ARBA00022840"/>
    </source>
</evidence>
<dbReference type="Proteomes" id="UP000028582">
    <property type="component" value="Unassembled WGS sequence"/>
</dbReference>
<reference evidence="3 4" key="1">
    <citation type="submission" date="2013-11" db="EMBL/GenBank/DDBJ databases">
        <title>The Genome Sequence of Phytophthora parasitica P1976.</title>
        <authorList>
            <consortium name="The Broad Institute Genomics Platform"/>
            <person name="Russ C."/>
            <person name="Tyler B."/>
            <person name="Panabieres F."/>
            <person name="Shan W."/>
            <person name="Tripathy S."/>
            <person name="Grunwald N."/>
            <person name="Machado M."/>
            <person name="Johnson C.S."/>
            <person name="Walker B."/>
            <person name="Young S."/>
            <person name="Zeng Q."/>
            <person name="Gargeya S."/>
            <person name="Fitzgerald M."/>
            <person name="Haas B."/>
            <person name="Abouelleil A."/>
            <person name="Allen A.W."/>
            <person name="Alvarado L."/>
            <person name="Arachchi H.M."/>
            <person name="Berlin A.M."/>
            <person name="Chapman S.B."/>
            <person name="Gainer-Dewar J."/>
            <person name="Goldberg J."/>
            <person name="Griggs A."/>
            <person name="Gujja S."/>
            <person name="Hansen M."/>
            <person name="Howarth C."/>
            <person name="Imamovic A."/>
            <person name="Ireland A."/>
            <person name="Larimer J."/>
            <person name="McCowan C."/>
            <person name="Murphy C."/>
            <person name="Pearson M."/>
            <person name="Poon T.W."/>
            <person name="Priest M."/>
            <person name="Roberts A."/>
            <person name="Saif S."/>
            <person name="Shea T."/>
            <person name="Sisk P."/>
            <person name="Sykes S."/>
            <person name="Wortman J."/>
            <person name="Nusbaum C."/>
            <person name="Birren B."/>
        </authorList>
    </citation>
    <scope>NUCLEOTIDE SEQUENCE [LARGE SCALE GENOMIC DNA]</scope>
    <source>
        <strain evidence="3 4">P1976</strain>
    </source>
</reference>
<organism evidence="3 4">
    <name type="scientific">Phytophthora nicotianae P1976</name>
    <dbReference type="NCBI Taxonomy" id="1317066"/>
    <lineage>
        <taxon>Eukaryota</taxon>
        <taxon>Sar</taxon>
        <taxon>Stramenopiles</taxon>
        <taxon>Oomycota</taxon>
        <taxon>Peronosporomycetes</taxon>
        <taxon>Peronosporales</taxon>
        <taxon>Peronosporaceae</taxon>
        <taxon>Phytophthora</taxon>
    </lineage>
</organism>
<protein>
    <recommendedName>
        <fullName evidence="5">Hsp70-like protein</fullName>
    </recommendedName>
</protein>
<name>A0A081A9Q1_PHYNI</name>
<gene>
    <name evidence="3" type="ORF">F444_08831</name>
</gene>
<proteinExistence type="predicted"/>
<dbReference type="Gene3D" id="3.30.420.40">
    <property type="match status" value="1"/>
</dbReference>
<dbReference type="AlphaFoldDB" id="A0A081A9Q1"/>
<comment type="caution">
    <text evidence="3">The sequence shown here is derived from an EMBL/GenBank/DDBJ whole genome shotgun (WGS) entry which is preliminary data.</text>
</comment>
<dbReference type="InterPro" id="IPR043129">
    <property type="entry name" value="ATPase_NBD"/>
</dbReference>
<evidence type="ECO:0000256" key="1">
    <source>
        <dbReference type="ARBA" id="ARBA00022741"/>
    </source>
</evidence>
<accession>A0A081A9Q1</accession>
<evidence type="ECO:0000313" key="3">
    <source>
        <dbReference type="EMBL" id="ETO75612.1"/>
    </source>
</evidence>
<dbReference type="Pfam" id="PF00012">
    <property type="entry name" value="HSP70"/>
    <property type="match status" value="1"/>
</dbReference>
<dbReference type="InterPro" id="IPR013126">
    <property type="entry name" value="Hsp_70_fam"/>
</dbReference>
<keyword evidence="2" id="KW-0067">ATP-binding</keyword>
<evidence type="ECO:0000313" key="4">
    <source>
        <dbReference type="Proteomes" id="UP000028582"/>
    </source>
</evidence>